<comment type="caution">
    <text evidence="2">The sequence shown here is derived from an EMBL/GenBank/DDBJ whole genome shotgun (WGS) entry which is preliminary data.</text>
</comment>
<dbReference type="GO" id="GO:0016787">
    <property type="term" value="F:hydrolase activity"/>
    <property type="evidence" value="ECO:0007669"/>
    <property type="project" value="UniProtKB-KW"/>
</dbReference>
<dbReference type="Pfam" id="PF04307">
    <property type="entry name" value="YdjM"/>
    <property type="match status" value="1"/>
</dbReference>
<sequence>MPSLVVHVALGLVLGAALLGRGFTWRAALAVLVVTVLPDLDALAGLYIPGAHRALLHTLVVPLALAAALLVDTHLRREGVVAGRFGARGVRLAWACVLVYVLAGIGLDLTNGGVNVLYPVHDQFYELDGAIAYSTERGLVQTFTLPPGAEPGTIAGTIYVASDADTEDGGASGFGSSDEVHVGSAIDPTPGPESPGTERVFPLVRSGWELLLLVSGVVVLAGRRLLRTYGTVRPEVVTPDPAD</sequence>
<keyword evidence="1" id="KW-0812">Transmembrane</keyword>
<dbReference type="AlphaFoldDB" id="A0ABD5UBB1"/>
<proteinExistence type="predicted"/>
<evidence type="ECO:0000313" key="2">
    <source>
        <dbReference type="EMBL" id="MFC6837606.1"/>
    </source>
</evidence>
<evidence type="ECO:0000256" key="1">
    <source>
        <dbReference type="SAM" id="Phobius"/>
    </source>
</evidence>
<dbReference type="EMBL" id="JBHSXM010000001">
    <property type="protein sequence ID" value="MFC6837606.1"/>
    <property type="molecule type" value="Genomic_DNA"/>
</dbReference>
<reference evidence="2 3" key="1">
    <citation type="journal article" date="2019" name="Int. J. Syst. Evol. Microbiol.">
        <title>The Global Catalogue of Microorganisms (GCM) 10K type strain sequencing project: providing services to taxonomists for standard genome sequencing and annotation.</title>
        <authorList>
            <consortium name="The Broad Institute Genomics Platform"/>
            <consortium name="The Broad Institute Genome Sequencing Center for Infectious Disease"/>
            <person name="Wu L."/>
            <person name="Ma J."/>
        </authorList>
    </citation>
    <scope>NUCLEOTIDE SEQUENCE [LARGE SCALE GENOMIC DNA]</scope>
    <source>
        <strain evidence="2 3">PSRA2</strain>
    </source>
</reference>
<protein>
    <submittedName>
        <fullName evidence="2">Metal-dependent hydrolase</fullName>
    </submittedName>
</protein>
<dbReference type="RefSeq" id="WP_304449270.1">
    <property type="nucleotide sequence ID" value="NZ_JARRAH010000001.1"/>
</dbReference>
<keyword evidence="1" id="KW-1133">Transmembrane helix</keyword>
<feature type="transmembrane region" description="Helical" evidence="1">
    <location>
        <begin position="92"/>
        <end position="110"/>
    </location>
</feature>
<feature type="transmembrane region" description="Helical" evidence="1">
    <location>
        <begin position="54"/>
        <end position="71"/>
    </location>
</feature>
<keyword evidence="1" id="KW-0472">Membrane</keyword>
<name>A0ABD5UBB1_9EURY</name>
<organism evidence="2 3">
    <name type="scientific">Halomarina ordinaria</name>
    <dbReference type="NCBI Taxonomy" id="3033939"/>
    <lineage>
        <taxon>Archaea</taxon>
        <taxon>Methanobacteriati</taxon>
        <taxon>Methanobacteriota</taxon>
        <taxon>Stenosarchaea group</taxon>
        <taxon>Halobacteria</taxon>
        <taxon>Halobacteriales</taxon>
        <taxon>Natronomonadaceae</taxon>
        <taxon>Halomarina</taxon>
    </lineage>
</organism>
<evidence type="ECO:0000313" key="3">
    <source>
        <dbReference type="Proteomes" id="UP001596406"/>
    </source>
</evidence>
<keyword evidence="2" id="KW-0378">Hydrolase</keyword>
<accession>A0ABD5UBB1</accession>
<gene>
    <name evidence="2" type="ORF">ACFQHK_14000</name>
</gene>
<keyword evidence="3" id="KW-1185">Reference proteome</keyword>
<dbReference type="InterPro" id="IPR007404">
    <property type="entry name" value="YdjM-like"/>
</dbReference>
<dbReference type="Proteomes" id="UP001596406">
    <property type="component" value="Unassembled WGS sequence"/>
</dbReference>